<feature type="binding site" evidence="3">
    <location>
        <position position="102"/>
    </location>
    <ligand>
        <name>substrate</name>
    </ligand>
</feature>
<dbReference type="Gene3D" id="2.120.10.30">
    <property type="entry name" value="TolB, C-terminal domain"/>
    <property type="match status" value="1"/>
</dbReference>
<protein>
    <recommendedName>
        <fullName evidence="4">SMP-30/Gluconolactonase/LRE-like region domain-containing protein</fullName>
    </recommendedName>
</protein>
<dbReference type="InterPro" id="IPR011042">
    <property type="entry name" value="6-blade_b-propeller_TolB-like"/>
</dbReference>
<feature type="binding site" evidence="3">
    <location>
        <position position="104"/>
    </location>
    <ligand>
        <name>substrate</name>
    </ligand>
</feature>
<proteinExistence type="inferred from homology"/>
<dbReference type="Proteomes" id="UP000070299">
    <property type="component" value="Unassembled WGS sequence"/>
</dbReference>
<dbReference type="Pfam" id="PF08450">
    <property type="entry name" value="SGL"/>
    <property type="match status" value="1"/>
</dbReference>
<keyword evidence="3" id="KW-0479">Metal-binding</keyword>
<feature type="binding site" evidence="3">
    <location>
        <position position="19"/>
    </location>
    <ligand>
        <name>a divalent metal cation</name>
        <dbReference type="ChEBI" id="CHEBI:60240"/>
    </ligand>
</feature>
<dbReference type="InterPro" id="IPR013658">
    <property type="entry name" value="SGL"/>
</dbReference>
<evidence type="ECO:0000313" key="6">
    <source>
        <dbReference type="Proteomes" id="UP000070299"/>
    </source>
</evidence>
<keyword evidence="3" id="KW-0862">Zinc</keyword>
<accession>A0A136A6Z5</accession>
<dbReference type="GO" id="GO:0019853">
    <property type="term" value="P:L-ascorbic acid biosynthetic process"/>
    <property type="evidence" value="ECO:0007669"/>
    <property type="project" value="TreeGrafter"/>
</dbReference>
<dbReference type="GO" id="GO:0005509">
    <property type="term" value="F:calcium ion binding"/>
    <property type="evidence" value="ECO:0007669"/>
    <property type="project" value="TreeGrafter"/>
</dbReference>
<feature type="binding site" evidence="3">
    <location>
        <position position="201"/>
    </location>
    <ligand>
        <name>a divalent metal cation</name>
        <dbReference type="ChEBI" id="CHEBI:60240"/>
    </ligand>
</feature>
<dbReference type="PANTHER" id="PTHR10907">
    <property type="entry name" value="REGUCALCIN"/>
    <property type="match status" value="1"/>
</dbReference>
<organism evidence="5 6">
    <name type="scientific">Paraglaciecola hydrolytica</name>
    <dbReference type="NCBI Taxonomy" id="1799789"/>
    <lineage>
        <taxon>Bacteria</taxon>
        <taxon>Pseudomonadati</taxon>
        <taxon>Pseudomonadota</taxon>
        <taxon>Gammaproteobacteria</taxon>
        <taxon>Alteromonadales</taxon>
        <taxon>Alteromonadaceae</taxon>
        <taxon>Paraglaciecola</taxon>
    </lineage>
</organism>
<dbReference type="PANTHER" id="PTHR10907:SF47">
    <property type="entry name" value="REGUCALCIN"/>
    <property type="match status" value="1"/>
</dbReference>
<evidence type="ECO:0000256" key="1">
    <source>
        <dbReference type="ARBA" id="ARBA00008853"/>
    </source>
</evidence>
<comment type="cofactor">
    <cofactor evidence="3">
        <name>Zn(2+)</name>
        <dbReference type="ChEBI" id="CHEBI:29105"/>
    </cofactor>
    <text evidence="3">Binds 1 divalent metal cation per subunit.</text>
</comment>
<dbReference type="OrthoDB" id="9775406at2"/>
<evidence type="ECO:0000256" key="3">
    <source>
        <dbReference type="PIRSR" id="PIRSR605511-2"/>
    </source>
</evidence>
<dbReference type="EMBL" id="LSNE01000001">
    <property type="protein sequence ID" value="KXI30900.1"/>
    <property type="molecule type" value="Genomic_DNA"/>
</dbReference>
<dbReference type="PRINTS" id="PR01790">
    <property type="entry name" value="SMP30FAMILY"/>
</dbReference>
<dbReference type="InterPro" id="IPR005511">
    <property type="entry name" value="SMP-30"/>
</dbReference>
<evidence type="ECO:0000256" key="2">
    <source>
        <dbReference type="PIRSR" id="PIRSR605511-1"/>
    </source>
</evidence>
<feature type="binding site" evidence="3">
    <location>
        <position position="152"/>
    </location>
    <ligand>
        <name>a divalent metal cation</name>
        <dbReference type="ChEBI" id="CHEBI:60240"/>
    </ligand>
</feature>
<dbReference type="RefSeq" id="WP_068370666.1">
    <property type="nucleotide sequence ID" value="NZ_LSNE01000001.1"/>
</dbReference>
<reference evidence="6" key="1">
    <citation type="submission" date="2016-02" db="EMBL/GenBank/DDBJ databases">
        <authorList>
            <person name="Schultz-Johansen M."/>
            <person name="Glaring M.A."/>
            <person name="Bech P.K."/>
            <person name="Stougaard P."/>
        </authorList>
    </citation>
    <scope>NUCLEOTIDE SEQUENCE [LARGE SCALE GENOMIC DNA]</scope>
    <source>
        <strain evidence="6">S66</strain>
    </source>
</reference>
<dbReference type="GO" id="GO:0004341">
    <property type="term" value="F:gluconolactonase activity"/>
    <property type="evidence" value="ECO:0007669"/>
    <property type="project" value="TreeGrafter"/>
</dbReference>
<evidence type="ECO:0000313" key="5">
    <source>
        <dbReference type="EMBL" id="KXI30900.1"/>
    </source>
</evidence>
<feature type="active site" description="Proton donor/acceptor" evidence="2">
    <location>
        <position position="201"/>
    </location>
</feature>
<dbReference type="SUPFAM" id="SSF63829">
    <property type="entry name" value="Calcium-dependent phosphotriesterase"/>
    <property type="match status" value="1"/>
</dbReference>
<gene>
    <name evidence="5" type="ORF">AX660_00050</name>
</gene>
<sequence>MLNDIKLEQQLPVANTLGEGVIWDHRTQLLYWTDIHNNLLYCTNLNGDINTFPCPEKLCSFGLSLDPQWFICAFASGFAFFNPSTQQIQWIVKTPVSLPNLRMNDGRVDRQGRFWAGSMVEPPMAEHLTGALYRLNLDSSLSEQLTGIEIANSLCWSPKADKVYFADSPKRRIDVAEFDPLTGDMGQLQLFATTEPGAYPDGACIDNEGCLWSAQWGSSSVKRYSPEGQLLLTLALPCQQPSCVSFAGPDLQYLCITSARQGLQSDTLSQDDGDIFIFTTPYRGLPEAICRMEIPKN</sequence>
<comment type="caution">
    <text evidence="5">The sequence shown here is derived from an EMBL/GenBank/DDBJ whole genome shotgun (WGS) entry which is preliminary data.</text>
</comment>
<keyword evidence="6" id="KW-1185">Reference proteome</keyword>
<comment type="similarity">
    <text evidence="1">Belongs to the SMP-30/CGR1 family.</text>
</comment>
<evidence type="ECO:0000259" key="4">
    <source>
        <dbReference type="Pfam" id="PF08450"/>
    </source>
</evidence>
<dbReference type="STRING" id="1799789.AX660_00050"/>
<dbReference type="AlphaFoldDB" id="A0A136A6Z5"/>
<name>A0A136A6Z5_9ALTE</name>
<feature type="domain" description="SMP-30/Gluconolactonase/LRE-like region" evidence="4">
    <location>
        <begin position="17"/>
        <end position="260"/>
    </location>
</feature>